<comment type="caution">
    <text evidence="1">The sequence shown here is derived from an EMBL/GenBank/DDBJ whole genome shotgun (WGS) entry which is preliminary data.</text>
</comment>
<dbReference type="Proteomes" id="UP001153365">
    <property type="component" value="Unassembled WGS sequence"/>
</dbReference>
<dbReference type="AlphaFoldDB" id="A0AAV0BKB3"/>
<dbReference type="InterPro" id="IPR055323">
    <property type="entry name" value="C57A10.07/YOR238W"/>
</dbReference>
<dbReference type="GO" id="GO:0005737">
    <property type="term" value="C:cytoplasm"/>
    <property type="evidence" value="ECO:0007669"/>
    <property type="project" value="TreeGrafter"/>
</dbReference>
<gene>
    <name evidence="1" type="ORF">PPACK8108_LOCUS21832</name>
</gene>
<organism evidence="1 2">
    <name type="scientific">Phakopsora pachyrhizi</name>
    <name type="common">Asian soybean rust disease fungus</name>
    <dbReference type="NCBI Taxonomy" id="170000"/>
    <lineage>
        <taxon>Eukaryota</taxon>
        <taxon>Fungi</taxon>
        <taxon>Dikarya</taxon>
        <taxon>Basidiomycota</taxon>
        <taxon>Pucciniomycotina</taxon>
        <taxon>Pucciniomycetes</taxon>
        <taxon>Pucciniales</taxon>
        <taxon>Phakopsoraceae</taxon>
        <taxon>Phakopsora</taxon>
    </lineage>
</organism>
<dbReference type="EMBL" id="CALTRL010005833">
    <property type="protein sequence ID" value="CAH7687095.1"/>
    <property type="molecule type" value="Genomic_DNA"/>
</dbReference>
<sequence>MALKSGLIQAFSDRMMSGLWVGTELQADPDQEPGRRDGLAGLPVPDLKNSNLRRLIVVPGHAIYLGGVSMIRTRKTSNQTISEAASYLRLSHQLGLLTGLGLNPGRITTEEFATNSLTNGNQTGYFINLGLRELMIVVVGRHGVEQEEKSFREAVEGERKVYVDFERDLYGCKTALRRKSLNRNPFRRYTPYIDSCLELTGIDGGILLRGGGDDAAYAWTF</sequence>
<keyword evidence="2" id="KW-1185">Reference proteome</keyword>
<dbReference type="PANTHER" id="PTHR28110">
    <property type="entry name" value="TRANSMEMBRANE PROTEIN"/>
    <property type="match status" value="1"/>
</dbReference>
<protein>
    <submittedName>
        <fullName evidence="1">Uncharacterized protein</fullName>
    </submittedName>
</protein>
<reference evidence="1" key="1">
    <citation type="submission" date="2022-06" db="EMBL/GenBank/DDBJ databases">
        <authorList>
            <consortium name="SYNGENTA / RWTH Aachen University"/>
        </authorList>
    </citation>
    <scope>NUCLEOTIDE SEQUENCE</scope>
</reference>
<evidence type="ECO:0000313" key="2">
    <source>
        <dbReference type="Proteomes" id="UP001153365"/>
    </source>
</evidence>
<accession>A0AAV0BKB3</accession>
<evidence type="ECO:0000313" key="1">
    <source>
        <dbReference type="EMBL" id="CAH7687095.1"/>
    </source>
</evidence>
<name>A0AAV0BKB3_PHAPC</name>
<proteinExistence type="predicted"/>
<dbReference type="PANTHER" id="PTHR28110:SF1">
    <property type="entry name" value="TRANSMEMBRANE PROTEIN"/>
    <property type="match status" value="1"/>
</dbReference>